<evidence type="ECO:0000256" key="4">
    <source>
        <dbReference type="SAM" id="Coils"/>
    </source>
</evidence>
<dbReference type="PROSITE" id="PS50887">
    <property type="entry name" value="GGDEF"/>
    <property type="match status" value="1"/>
</dbReference>
<evidence type="ECO:0000256" key="6">
    <source>
        <dbReference type="SAM" id="SignalP"/>
    </source>
</evidence>
<keyword evidence="5" id="KW-0472">Membrane</keyword>
<dbReference type="KEGG" id="dtx:ATSB10_14350"/>
<dbReference type="SMART" id="SM00267">
    <property type="entry name" value="GGDEF"/>
    <property type="match status" value="1"/>
</dbReference>
<feature type="coiled-coil region" evidence="4">
    <location>
        <begin position="351"/>
        <end position="378"/>
    </location>
</feature>
<keyword evidence="5" id="KW-1133">Transmembrane helix</keyword>
<dbReference type="PANTHER" id="PTHR45138:SF9">
    <property type="entry name" value="DIGUANYLATE CYCLASE DGCM-RELATED"/>
    <property type="match status" value="1"/>
</dbReference>
<dbReference type="PANTHER" id="PTHR45138">
    <property type="entry name" value="REGULATORY COMPONENTS OF SENSORY TRANSDUCTION SYSTEM"/>
    <property type="match status" value="1"/>
</dbReference>
<evidence type="ECO:0000313" key="9">
    <source>
        <dbReference type="Proteomes" id="UP000077255"/>
    </source>
</evidence>
<dbReference type="STRING" id="445710.ATSB10_14350"/>
<dbReference type="NCBIfam" id="TIGR00254">
    <property type="entry name" value="GGDEF"/>
    <property type="match status" value="1"/>
</dbReference>
<gene>
    <name evidence="8" type="ORF">ATSB10_14350</name>
</gene>
<keyword evidence="5" id="KW-0812">Transmembrane</keyword>
<dbReference type="Proteomes" id="UP000077255">
    <property type="component" value="Chromosome"/>
</dbReference>
<dbReference type="FunFam" id="3.30.70.270:FF:000001">
    <property type="entry name" value="Diguanylate cyclase domain protein"/>
    <property type="match status" value="1"/>
</dbReference>
<keyword evidence="6" id="KW-0732">Signal</keyword>
<dbReference type="Gene3D" id="3.30.70.270">
    <property type="match status" value="1"/>
</dbReference>
<keyword evidence="4" id="KW-0175">Coiled coil</keyword>
<comment type="catalytic activity">
    <reaction evidence="3">
        <text>2 GTP = 3',3'-c-di-GMP + 2 diphosphate</text>
        <dbReference type="Rhea" id="RHEA:24898"/>
        <dbReference type="ChEBI" id="CHEBI:33019"/>
        <dbReference type="ChEBI" id="CHEBI:37565"/>
        <dbReference type="ChEBI" id="CHEBI:58805"/>
        <dbReference type="EC" id="2.7.7.65"/>
    </reaction>
</comment>
<protein>
    <recommendedName>
        <fullName evidence="2">diguanylate cyclase</fullName>
        <ecNumber evidence="2">2.7.7.65</ecNumber>
    </recommendedName>
</protein>
<feature type="domain" description="GGDEF" evidence="7">
    <location>
        <begin position="451"/>
        <end position="584"/>
    </location>
</feature>
<comment type="cofactor">
    <cofactor evidence="1">
        <name>Mg(2+)</name>
        <dbReference type="ChEBI" id="CHEBI:18420"/>
    </cofactor>
</comment>
<name>A0A161IVA7_9GAMM</name>
<feature type="transmembrane region" description="Helical" evidence="5">
    <location>
        <begin position="391"/>
        <end position="408"/>
    </location>
</feature>
<evidence type="ECO:0000256" key="1">
    <source>
        <dbReference type="ARBA" id="ARBA00001946"/>
    </source>
</evidence>
<proteinExistence type="predicted"/>
<evidence type="ECO:0000313" key="8">
    <source>
        <dbReference type="EMBL" id="AND68889.1"/>
    </source>
</evidence>
<reference evidence="8 9" key="1">
    <citation type="submission" date="2016-02" db="EMBL/GenBank/DDBJ databases">
        <title>Complete genome sequencing and analysis of ATSB10, Dyella thiooxydans isolated from rhizosphere soil of sunflower (Helianthus annuus L.).</title>
        <authorList>
            <person name="Lee Y."/>
            <person name="Hwangbo K."/>
            <person name="Chung H."/>
            <person name="Yoo J."/>
            <person name="Kim K.Y."/>
            <person name="Sa T.M."/>
            <person name="Um Y."/>
            <person name="Madhaiyan M."/>
        </authorList>
    </citation>
    <scope>NUCLEOTIDE SEQUENCE [LARGE SCALE GENOMIC DNA]</scope>
    <source>
        <strain evidence="8 9">ATSB10</strain>
    </source>
</reference>
<dbReference type="InterPro" id="IPR029787">
    <property type="entry name" value="Nucleotide_cyclase"/>
</dbReference>
<organism evidence="8 9">
    <name type="scientific">Dyella thiooxydans</name>
    <dbReference type="NCBI Taxonomy" id="445710"/>
    <lineage>
        <taxon>Bacteria</taxon>
        <taxon>Pseudomonadati</taxon>
        <taxon>Pseudomonadota</taxon>
        <taxon>Gammaproteobacteria</taxon>
        <taxon>Lysobacterales</taxon>
        <taxon>Rhodanobacteraceae</taxon>
        <taxon>Dyella</taxon>
    </lineage>
</organism>
<dbReference type="CDD" id="cd01949">
    <property type="entry name" value="GGDEF"/>
    <property type="match status" value="1"/>
</dbReference>
<dbReference type="SUPFAM" id="SSF55073">
    <property type="entry name" value="Nucleotide cyclase"/>
    <property type="match status" value="1"/>
</dbReference>
<dbReference type="EMBL" id="CP014841">
    <property type="protein sequence ID" value="AND68889.1"/>
    <property type="molecule type" value="Genomic_DNA"/>
</dbReference>
<dbReference type="PATRIC" id="fig|445710.3.peg.1430"/>
<dbReference type="InterPro" id="IPR000160">
    <property type="entry name" value="GGDEF_dom"/>
</dbReference>
<feature type="chain" id="PRO_5007823324" description="diguanylate cyclase" evidence="6">
    <location>
        <begin position="31"/>
        <end position="599"/>
    </location>
</feature>
<dbReference type="GO" id="GO:0052621">
    <property type="term" value="F:diguanylate cyclase activity"/>
    <property type="evidence" value="ECO:0007669"/>
    <property type="project" value="UniProtKB-EC"/>
</dbReference>
<dbReference type="OrthoDB" id="9803824at2"/>
<evidence type="ECO:0000256" key="2">
    <source>
        <dbReference type="ARBA" id="ARBA00012528"/>
    </source>
</evidence>
<dbReference type="SUPFAM" id="SSF48452">
    <property type="entry name" value="TPR-like"/>
    <property type="match status" value="1"/>
</dbReference>
<keyword evidence="9" id="KW-1185">Reference proteome</keyword>
<dbReference type="AlphaFoldDB" id="A0A161IVA7"/>
<feature type="signal peptide" evidence="6">
    <location>
        <begin position="1"/>
        <end position="30"/>
    </location>
</feature>
<dbReference type="InterPro" id="IPR050469">
    <property type="entry name" value="Diguanylate_Cyclase"/>
</dbReference>
<evidence type="ECO:0000259" key="7">
    <source>
        <dbReference type="PROSITE" id="PS50887"/>
    </source>
</evidence>
<evidence type="ECO:0000256" key="5">
    <source>
        <dbReference type="SAM" id="Phobius"/>
    </source>
</evidence>
<dbReference type="InterPro" id="IPR043128">
    <property type="entry name" value="Rev_trsase/Diguanyl_cyclase"/>
</dbReference>
<sequence>MSPRRLSRPFRLTAAVLATALSLWAAWATAAITDVGGFLDQTESIRLSDHSRFVQKLAQIRQEAPAMTSSQQWRLRYLEGWESAFEGDYPTAETRLKDVASHSGDINLAAKAGALLLSVQVLNQKYDDAYRGAAAMVARLPGVTSNDARQTVLHNLSQVLDFAGQPDLALKYARMMRDPLPAGDSPCDSMALEIAALESLGKLNSSSAGLRQTIQTCLAAGKLVIADTARLIQVDRYLAEHRPRDALELVERTAADIRSTGYYPHLLAMRLQRAQANLALGHDAEAEQAARRVIAMSTADDKSIHLADAYHVLYEIEKKHGHGMAALDDYEHYVTLNTSYLNDVSARALAYQRVQQDLLAQKMQNEALERQNQVLRLRQSLTEQAARTTRLYALLLLGLLTLLVLWLLRVKRLQLRFREMARRDGLTGILNHQHFMQEAETLVAEQAKRSGNVALALIDLDHFKQINDVHGHVTGDLALRHIVSVVQAWLRPGDLFGRLGGEEFGLLLSGCAHDDCVALAEHIREAVAATPLRLDDEPIVVTASIGMAFAERVGFDLSRLFHHADATLYAAKRAGRNRVMTELTDEDLLGRSVRDPRPA</sequence>
<dbReference type="Pfam" id="PF00990">
    <property type="entry name" value="GGDEF"/>
    <property type="match status" value="1"/>
</dbReference>
<dbReference type="EC" id="2.7.7.65" evidence="2"/>
<accession>A0A161IVA7</accession>
<dbReference type="InterPro" id="IPR011990">
    <property type="entry name" value="TPR-like_helical_dom_sf"/>
</dbReference>
<evidence type="ECO:0000256" key="3">
    <source>
        <dbReference type="ARBA" id="ARBA00034247"/>
    </source>
</evidence>
<dbReference type="RefSeq" id="WP_063671586.1">
    <property type="nucleotide sequence ID" value="NZ_CP014841.1"/>
</dbReference>